<evidence type="ECO:0000313" key="2">
    <source>
        <dbReference type="EMBL" id="NNV23566.1"/>
    </source>
</evidence>
<sequence>MSHPVNGVDHVFLLVNDLEKSAEQYRRFGFTLSPRGLHSKEKGTGNYTIMFPDDYFELLGIVSETDGNLHQREKLAAQGEGLHAIACRIASASDAKKELTELGLKTGDVGAFSRPVELPGGGEGVAAFETVSFADSEVPQGMVFMCQHKTHETVWLPELIKHANGANGLAAIIAISDQPEATAEGFARLFSAGTANQEDGHWQVYTGPRSAAIIVYDREAAESIYGKAVVNSTPQGAFASLRVQVTALSKTRAALDGNNITYTTTSNGIIIAPVDASGTILEFSEA</sequence>
<dbReference type="PANTHER" id="PTHR40265:SF1">
    <property type="entry name" value="GLYOXALASE-LIKE DOMAIN-CONTAINING PROTEIN"/>
    <property type="match status" value="1"/>
</dbReference>
<dbReference type="STRING" id="419475.A8A54_23075"/>
<feature type="domain" description="VOC" evidence="1">
    <location>
        <begin position="7"/>
        <end position="141"/>
    </location>
</feature>
<evidence type="ECO:0000259" key="1">
    <source>
        <dbReference type="PROSITE" id="PS51819"/>
    </source>
</evidence>
<evidence type="ECO:0000313" key="4">
    <source>
        <dbReference type="Proteomes" id="UP000216188"/>
    </source>
</evidence>
<dbReference type="EMBL" id="PKQI01000004">
    <property type="protein sequence ID" value="NNV23566.1"/>
    <property type="molecule type" value="Genomic_DNA"/>
</dbReference>
<dbReference type="RefSeq" id="WP_064323169.1">
    <property type="nucleotide sequence ID" value="NZ_CAXURC020000003.1"/>
</dbReference>
<dbReference type="InterPro" id="IPR037523">
    <property type="entry name" value="VOC_core"/>
</dbReference>
<protein>
    <submittedName>
        <fullName evidence="3">Glyoxalase-like domain protein</fullName>
    </submittedName>
    <submittedName>
        <fullName evidence="2">VOC family protein</fullName>
    </submittedName>
</protein>
<accession>A0A1A9FVT4</accession>
<organism evidence="3 4">
    <name type="scientific">Brucella pseudogrignonensis</name>
    <dbReference type="NCBI Taxonomy" id="419475"/>
    <lineage>
        <taxon>Bacteria</taxon>
        <taxon>Pseudomonadati</taxon>
        <taxon>Pseudomonadota</taxon>
        <taxon>Alphaproteobacteria</taxon>
        <taxon>Hyphomicrobiales</taxon>
        <taxon>Brucellaceae</taxon>
        <taxon>Brucella/Ochrobactrum group</taxon>
        <taxon>Brucella</taxon>
    </lineage>
</organism>
<dbReference type="Proteomes" id="UP000526233">
    <property type="component" value="Unassembled WGS sequence"/>
</dbReference>
<proteinExistence type="predicted"/>
<keyword evidence="4" id="KW-1185">Reference proteome</keyword>
<dbReference type="OrthoDB" id="9812467at2"/>
<gene>
    <name evidence="3" type="ORF">CEV34_3387</name>
    <name evidence="2" type="ORF">EHE22_24590</name>
</gene>
<dbReference type="SUPFAM" id="SSF54593">
    <property type="entry name" value="Glyoxalase/Bleomycin resistance protein/Dihydroxybiphenyl dioxygenase"/>
    <property type="match status" value="1"/>
</dbReference>
<reference evidence="3 4" key="1">
    <citation type="submission" date="2017-07" db="EMBL/GenBank/DDBJ databases">
        <title>Phylogenetic study on the rhizospheric bacterium Ochrobactrum sp. A44.</title>
        <authorList>
            <person name="Krzyzanowska D.M."/>
            <person name="Ossowicki A."/>
            <person name="Rajewska M."/>
            <person name="Maciag T."/>
            <person name="Kaczynski Z."/>
            <person name="Czerwicka M."/>
            <person name="Jafra S."/>
        </authorList>
    </citation>
    <scope>NUCLEOTIDE SEQUENCE [LARGE SCALE GENOMIC DNA]</scope>
    <source>
        <strain evidence="3 4">CCUG 30717</strain>
    </source>
</reference>
<dbReference type="Proteomes" id="UP000216188">
    <property type="component" value="Unassembled WGS sequence"/>
</dbReference>
<dbReference type="GeneID" id="93111793"/>
<dbReference type="AlphaFoldDB" id="A0A1A9FVT4"/>
<dbReference type="PROSITE" id="PS51819">
    <property type="entry name" value="VOC"/>
    <property type="match status" value="1"/>
</dbReference>
<dbReference type="Pfam" id="PF13468">
    <property type="entry name" value="Glyoxalase_3"/>
    <property type="match status" value="1"/>
</dbReference>
<evidence type="ECO:0000313" key="3">
    <source>
        <dbReference type="EMBL" id="OYR23383.1"/>
    </source>
</evidence>
<dbReference type="EMBL" id="NNRM01000039">
    <property type="protein sequence ID" value="OYR23383.1"/>
    <property type="molecule type" value="Genomic_DNA"/>
</dbReference>
<dbReference type="InterPro" id="IPR029068">
    <property type="entry name" value="Glyas_Bleomycin-R_OHBP_Dase"/>
</dbReference>
<dbReference type="Gene3D" id="3.10.180.10">
    <property type="entry name" value="2,3-Dihydroxybiphenyl 1,2-Dioxygenase, domain 1"/>
    <property type="match status" value="1"/>
</dbReference>
<dbReference type="PANTHER" id="PTHR40265">
    <property type="entry name" value="BLL2707 PROTEIN"/>
    <property type="match status" value="1"/>
</dbReference>
<evidence type="ECO:0000313" key="5">
    <source>
        <dbReference type="Proteomes" id="UP000526233"/>
    </source>
</evidence>
<comment type="caution">
    <text evidence="3">The sequence shown here is derived from an EMBL/GenBank/DDBJ whole genome shotgun (WGS) entry which is preliminary data.</text>
</comment>
<dbReference type="InterPro" id="IPR025870">
    <property type="entry name" value="Glyoxalase-like_dom"/>
</dbReference>
<dbReference type="KEGG" id="ops:A8A54_23075"/>
<reference evidence="2 5" key="2">
    <citation type="submission" date="2018-11" db="EMBL/GenBank/DDBJ databases">
        <title>Genome sequencing and analysis.</title>
        <authorList>
            <person name="Huang Y.-T."/>
        </authorList>
    </citation>
    <scope>NUCLEOTIDE SEQUENCE [LARGE SCALE GENOMIC DNA]</scope>
    <source>
        <strain evidence="2 5">SHIN</strain>
    </source>
</reference>
<name>A0A1A9FVT4_9HYPH</name>